<keyword evidence="2" id="KW-0378">Hydrolase</keyword>
<evidence type="ECO:0000259" key="1">
    <source>
        <dbReference type="Pfam" id="PF13472"/>
    </source>
</evidence>
<sequence>MKTNFLLALLCLSFFSFSPKTIKWVAIGDSITYLNDHLDETGNRVSEGYMTRVSNKLPHINYINQGHNGWTASRIAEKIDDLGIEKADAYSVFLSTNDWWAGKPVGSMADYENNTGFKTLYGSYRIIIDKLKELNPAAPIVLVSPFKRVDFVYIADSKNNAFGSYKEKNGQNLEQFANAILDIAKHENLKIIDLYGHKAFNYENLVNFKRLKNTETGLYQNYSYPDYTNINFNADSDEYPYPLDAVNLTYDGLHPSDKGNELIAKEFIKIMKKY</sequence>
<feature type="domain" description="SGNH hydrolase-type esterase" evidence="1">
    <location>
        <begin position="26"/>
        <end position="261"/>
    </location>
</feature>
<dbReference type="KEGG" id="als:DJ013_09370"/>
<dbReference type="AlphaFoldDB" id="A0A2Z4GAR6"/>
<dbReference type="Pfam" id="PF13472">
    <property type="entry name" value="Lipase_GDSL_2"/>
    <property type="match status" value="1"/>
</dbReference>
<gene>
    <name evidence="2" type="ORF">DJ013_09370</name>
</gene>
<dbReference type="OrthoDB" id="1246242at2"/>
<dbReference type="InterPro" id="IPR036514">
    <property type="entry name" value="SGNH_hydro_sf"/>
</dbReference>
<dbReference type="RefSeq" id="WP_111371561.1">
    <property type="nucleotide sequence ID" value="NZ_CP029480.1"/>
</dbReference>
<dbReference type="PANTHER" id="PTHR30383:SF5">
    <property type="entry name" value="SGNH HYDROLASE-TYPE ESTERASE DOMAIN-CONTAINING PROTEIN"/>
    <property type="match status" value="1"/>
</dbReference>
<accession>A0A2Z4GAR6</accession>
<evidence type="ECO:0000313" key="2">
    <source>
        <dbReference type="EMBL" id="AWV98369.1"/>
    </source>
</evidence>
<keyword evidence="3" id="KW-1185">Reference proteome</keyword>
<dbReference type="InterPro" id="IPR051532">
    <property type="entry name" value="Ester_Hydrolysis_Enzymes"/>
</dbReference>
<dbReference type="InterPro" id="IPR013830">
    <property type="entry name" value="SGNH_hydro"/>
</dbReference>
<dbReference type="GO" id="GO:0004622">
    <property type="term" value="F:phosphatidylcholine lysophospholipase activity"/>
    <property type="evidence" value="ECO:0007669"/>
    <property type="project" value="TreeGrafter"/>
</dbReference>
<dbReference type="CDD" id="cd00229">
    <property type="entry name" value="SGNH_hydrolase"/>
    <property type="match status" value="1"/>
</dbReference>
<name>A0A2Z4GAR6_9BACT</name>
<protein>
    <submittedName>
        <fullName evidence="2">SGNH/GDSL hydrolase family protein</fullName>
    </submittedName>
</protein>
<proteinExistence type="predicted"/>
<dbReference type="EMBL" id="CP029480">
    <property type="protein sequence ID" value="AWV98369.1"/>
    <property type="molecule type" value="Genomic_DNA"/>
</dbReference>
<dbReference type="PANTHER" id="PTHR30383">
    <property type="entry name" value="THIOESTERASE 1/PROTEASE 1/LYSOPHOSPHOLIPASE L1"/>
    <property type="match status" value="1"/>
</dbReference>
<reference evidence="2 3" key="1">
    <citation type="submission" date="2018-05" db="EMBL/GenBank/DDBJ databases">
        <title>Complete genome sequence of Arcticibacterium luteifluviistationis SM1504T, a cytophagaceae bacterium isolated from Arctic surface seawater.</title>
        <authorList>
            <person name="Li Y."/>
            <person name="Qin Q.-L."/>
        </authorList>
    </citation>
    <scope>NUCLEOTIDE SEQUENCE [LARGE SCALE GENOMIC DNA]</scope>
    <source>
        <strain evidence="2 3">SM1504</strain>
    </source>
</reference>
<dbReference type="SUPFAM" id="SSF52266">
    <property type="entry name" value="SGNH hydrolase"/>
    <property type="match status" value="1"/>
</dbReference>
<organism evidence="2 3">
    <name type="scientific">Arcticibacterium luteifluviistationis</name>
    <dbReference type="NCBI Taxonomy" id="1784714"/>
    <lineage>
        <taxon>Bacteria</taxon>
        <taxon>Pseudomonadati</taxon>
        <taxon>Bacteroidota</taxon>
        <taxon>Cytophagia</taxon>
        <taxon>Cytophagales</taxon>
        <taxon>Leadbetterellaceae</taxon>
        <taxon>Arcticibacterium</taxon>
    </lineage>
</organism>
<dbReference type="Proteomes" id="UP000249873">
    <property type="component" value="Chromosome"/>
</dbReference>
<dbReference type="Gene3D" id="3.40.50.1110">
    <property type="entry name" value="SGNH hydrolase"/>
    <property type="match status" value="1"/>
</dbReference>
<evidence type="ECO:0000313" key="3">
    <source>
        <dbReference type="Proteomes" id="UP000249873"/>
    </source>
</evidence>